<feature type="compositionally biased region" description="Acidic residues" evidence="4">
    <location>
        <begin position="38"/>
        <end position="47"/>
    </location>
</feature>
<accession>A0A164TQX3</accession>
<evidence type="ECO:0000313" key="6">
    <source>
        <dbReference type="EMBL" id="KZS92570.1"/>
    </source>
</evidence>
<keyword evidence="7" id="KW-1185">Reference proteome</keyword>
<protein>
    <recommendedName>
        <fullName evidence="5">TFIIS N-terminal domain-containing protein</fullName>
    </recommendedName>
</protein>
<reference evidence="6 7" key="1">
    <citation type="journal article" date="2016" name="Mol. Biol. Evol.">
        <title>Comparative Genomics of Early-Diverging Mushroom-Forming Fungi Provides Insights into the Origins of Lignocellulose Decay Capabilities.</title>
        <authorList>
            <person name="Nagy L.G."/>
            <person name="Riley R."/>
            <person name="Tritt A."/>
            <person name="Adam C."/>
            <person name="Daum C."/>
            <person name="Floudas D."/>
            <person name="Sun H."/>
            <person name="Yadav J.S."/>
            <person name="Pangilinan J."/>
            <person name="Larsson K.H."/>
            <person name="Matsuura K."/>
            <person name="Barry K."/>
            <person name="Labutti K."/>
            <person name="Kuo R."/>
            <person name="Ohm R.A."/>
            <person name="Bhattacharya S.S."/>
            <person name="Shirouzu T."/>
            <person name="Yoshinaga Y."/>
            <person name="Martin F.M."/>
            <person name="Grigoriev I.V."/>
            <person name="Hibbett D.S."/>
        </authorList>
    </citation>
    <scope>NUCLEOTIDE SEQUENCE [LARGE SCALE GENOMIC DNA]</scope>
    <source>
        <strain evidence="6 7">HHB9708</strain>
    </source>
</reference>
<evidence type="ECO:0000313" key="7">
    <source>
        <dbReference type="Proteomes" id="UP000076722"/>
    </source>
</evidence>
<dbReference type="PANTHER" id="PTHR46010">
    <property type="entry name" value="PROTEIN IWS1 HOMOLOG"/>
    <property type="match status" value="1"/>
</dbReference>
<dbReference type="Proteomes" id="UP000076722">
    <property type="component" value="Unassembled WGS sequence"/>
</dbReference>
<name>A0A164TQX3_9AGAM</name>
<evidence type="ECO:0000256" key="1">
    <source>
        <dbReference type="ARBA" id="ARBA00037349"/>
    </source>
</evidence>
<dbReference type="EMBL" id="KV419410">
    <property type="protein sequence ID" value="KZS92570.1"/>
    <property type="molecule type" value="Genomic_DNA"/>
</dbReference>
<dbReference type="PANTHER" id="PTHR46010:SF1">
    <property type="entry name" value="PROTEIN IWS1 HOMOLOG"/>
    <property type="match status" value="1"/>
</dbReference>
<feature type="compositionally biased region" description="Basic residues" evidence="4">
    <location>
        <begin position="53"/>
        <end position="62"/>
    </location>
</feature>
<feature type="compositionally biased region" description="Basic and acidic residues" evidence="4">
    <location>
        <begin position="63"/>
        <end position="74"/>
    </location>
</feature>
<dbReference type="InterPro" id="IPR051037">
    <property type="entry name" value="RNAPII_TF_IWS1"/>
</dbReference>
<proteinExistence type="inferred from homology"/>
<comment type="function">
    <text evidence="1">Transcription factor involved in RNA polymerase II transcription regulation. May function in both SPT15/TBP post-recruitment and recruitment steps of transcription.</text>
</comment>
<gene>
    <name evidence="6" type="ORF">SISNIDRAFT_486586</name>
</gene>
<evidence type="ECO:0000256" key="3">
    <source>
        <dbReference type="PROSITE-ProRule" id="PRU00649"/>
    </source>
</evidence>
<comment type="subcellular location">
    <subcellularLocation>
        <location evidence="3">Nucleus</location>
    </subcellularLocation>
</comment>
<dbReference type="STRING" id="1314777.A0A164TQX3"/>
<dbReference type="GO" id="GO:0005634">
    <property type="term" value="C:nucleus"/>
    <property type="evidence" value="ECO:0007669"/>
    <property type="project" value="UniProtKB-SubCell"/>
</dbReference>
<dbReference type="PROSITE" id="PS51319">
    <property type="entry name" value="TFIIS_N"/>
    <property type="match status" value="1"/>
</dbReference>
<evidence type="ECO:0000256" key="2">
    <source>
        <dbReference type="ARBA" id="ARBA00037992"/>
    </source>
</evidence>
<dbReference type="OrthoDB" id="21124at2759"/>
<evidence type="ECO:0000259" key="5">
    <source>
        <dbReference type="PROSITE" id="PS51319"/>
    </source>
</evidence>
<dbReference type="InterPro" id="IPR035441">
    <property type="entry name" value="TFIIS/LEDGF_dom_sf"/>
</dbReference>
<evidence type="ECO:0000256" key="4">
    <source>
        <dbReference type="SAM" id="MobiDB-lite"/>
    </source>
</evidence>
<dbReference type="AlphaFoldDB" id="A0A164TQX3"/>
<dbReference type="GO" id="GO:0016973">
    <property type="term" value="P:poly(A)+ mRNA export from nucleus"/>
    <property type="evidence" value="ECO:0007669"/>
    <property type="project" value="TreeGrafter"/>
</dbReference>
<organism evidence="6 7">
    <name type="scientific">Sistotremastrum niveocremeum HHB9708</name>
    <dbReference type="NCBI Taxonomy" id="1314777"/>
    <lineage>
        <taxon>Eukaryota</taxon>
        <taxon>Fungi</taxon>
        <taxon>Dikarya</taxon>
        <taxon>Basidiomycota</taxon>
        <taxon>Agaricomycotina</taxon>
        <taxon>Agaricomycetes</taxon>
        <taxon>Sistotremastrales</taxon>
        <taxon>Sistotremastraceae</taxon>
        <taxon>Sertulicium</taxon>
        <taxon>Sertulicium niveocremeum</taxon>
    </lineage>
</organism>
<sequence length="367" mass="41746">MPQDLEREVFGGSDSELSEEEDIPQRRKSPIARHDADESSGESGDEYVQEKRVVKKSKKSRAKRPDDQPGERRPPSKKRKRKPAVTQEELDALPPELARKAQLDLQIESILKTKKASRPKKRKKDAEEEVIDRFADEEVQRLRENMIAAADDDIQANKDKLPATSKLKMLPQVMDVLQKSALTQSIIDNNLLEGVRRWLEPLPDKSLPALNIQNAFFEAMTKMYIDTNTLKESGLGRIVLFYTKCKRVTGHVNKLANDLVSAWSRPIIKRSASYRDRQIPLAENEGDAPRQNDRLNMILERARKSEKNRVRKNAVSIPTSSLGTYSVAPRPGVAPANVSVEADVERRRKNAQRLRNFTKQMHGSKAR</sequence>
<keyword evidence="3" id="KW-0539">Nucleus</keyword>
<dbReference type="Pfam" id="PF08711">
    <property type="entry name" value="Med26"/>
    <property type="match status" value="1"/>
</dbReference>
<dbReference type="Gene3D" id="1.20.930.10">
    <property type="entry name" value="Conserved domain common to transcription factors TFIIS, elongin A, CRSP70"/>
    <property type="match status" value="1"/>
</dbReference>
<feature type="region of interest" description="Disordered" evidence="4">
    <location>
        <begin position="1"/>
        <end position="97"/>
    </location>
</feature>
<comment type="similarity">
    <text evidence="2">Belongs to the IWS1 family.</text>
</comment>
<feature type="domain" description="TFIIS N-terminal" evidence="5">
    <location>
        <begin position="193"/>
        <end position="270"/>
    </location>
</feature>
<dbReference type="InterPro" id="IPR017923">
    <property type="entry name" value="TFIIS_N"/>
</dbReference>